<feature type="domain" description="Aldehyde oxidase/xanthine dehydrogenase a/b hammerhead" evidence="1">
    <location>
        <begin position="197"/>
        <end position="278"/>
    </location>
</feature>
<protein>
    <submittedName>
        <fullName evidence="2">Molybdopterin-dependent oxidoreductase</fullName>
    </submittedName>
</protein>
<evidence type="ECO:0000259" key="1">
    <source>
        <dbReference type="SMART" id="SM01008"/>
    </source>
</evidence>
<dbReference type="Gene3D" id="3.30.365.10">
    <property type="entry name" value="Aldehyde oxidase/xanthine dehydrogenase, molybdopterin binding domain"/>
    <property type="match status" value="4"/>
</dbReference>
<gene>
    <name evidence="2" type="ORF">NG653_01600</name>
</gene>
<sequence>MKTTSLAGGGLLIGFNLFESCKPGVEPPVDLASLDYNDFNAFIKIADNGAVTIFSPNPEIGQGVKTAMPMIIAEELDVAWKDVYVLQAPLDTKNFTRQVAGGSQSIRHGWEPLRQTGATARQLLVNAAAARWGVDPRECTTKEGIISNAKGETLGYGDVVQEAAALEIPEDVALKSVKEFSIIGQEIPNVDLDEIVTGKPLFGLDYKKEGMVIACVLRPPAFGQKLVSVEESGARALPGVLDVIRFGDKVAVLAQDTWTAMKGKAALKAEWGNDEPLESTEDHDRILTDLLDGREFTTMRKDGNVEKAFAEADMVLERTYESPFLPHNCMEPMNFYADVTPERIHLVGPIQTPEGTAHQIAEVLGRDFSEISLEMTRQGGGFGRRLYGDFAVEAAEVSNLAKRPVKVVFTREDDMADGIYRPAIKYRIKASVRDGQITGYHLKEAAINSNMYGLIPNFFPAGALENYQVDVAKFDSKITTGAWRAPYTNFLAFAEQSFFDELFEQMGADKIQSRIDLLEKVKGTTDDRIQYSPGRMQEVIRMAAEKSGWGTPKEGVYQGFAAYYCHNSHVAEVADVVMENGEPVVKRVVCVVDCGIVINPSGARNQVEGGVIDGIGHALYGNFAFRDGRPQALNFNDYRLIRMNEIPRVESYFVQNEESPTGLGEPALPPAGAAMANAIFAATGKRLYNQPFVNALKDVKIPEKEIIG</sequence>
<dbReference type="InterPro" id="IPR046867">
    <property type="entry name" value="AldOxase/xan_DH_MoCoBD2"/>
</dbReference>
<dbReference type="PIRSF" id="PIRSF036389">
    <property type="entry name" value="IOR_B"/>
    <property type="match status" value="1"/>
</dbReference>
<dbReference type="PANTHER" id="PTHR47495">
    <property type="entry name" value="ALDEHYDE DEHYDROGENASE"/>
    <property type="match status" value="1"/>
</dbReference>
<dbReference type="Gene3D" id="3.90.1170.50">
    <property type="entry name" value="Aldehyde oxidase/xanthine dehydrogenase, a/b hammerhead"/>
    <property type="match status" value="1"/>
</dbReference>
<evidence type="ECO:0000313" key="2">
    <source>
        <dbReference type="EMBL" id="MCO5723531.1"/>
    </source>
</evidence>
<reference evidence="2 3" key="1">
    <citation type="submission" date="2022-06" db="EMBL/GenBank/DDBJ databases">
        <authorList>
            <person name="Xuan X."/>
        </authorList>
    </citation>
    <scope>NUCLEOTIDE SEQUENCE [LARGE SCALE GENOMIC DNA]</scope>
    <source>
        <strain evidence="2 3">2V75</strain>
    </source>
</reference>
<dbReference type="InterPro" id="IPR052516">
    <property type="entry name" value="N-heterocyclic_Hydroxylase"/>
</dbReference>
<keyword evidence="3" id="KW-1185">Reference proteome</keyword>
<dbReference type="InterPro" id="IPR008274">
    <property type="entry name" value="AldOxase/xan_DH_MoCoBD1"/>
</dbReference>
<dbReference type="PANTHER" id="PTHR47495:SF1">
    <property type="entry name" value="BLL3820 PROTEIN"/>
    <property type="match status" value="1"/>
</dbReference>
<accession>A0ABT1AU85</accession>
<comment type="caution">
    <text evidence="2">The sequence shown here is derived from an EMBL/GenBank/DDBJ whole genome shotgun (WGS) entry which is preliminary data.</text>
</comment>
<dbReference type="Pfam" id="PF02738">
    <property type="entry name" value="MoCoBD_1"/>
    <property type="match status" value="1"/>
</dbReference>
<dbReference type="EMBL" id="JAMXIB010000001">
    <property type="protein sequence ID" value="MCO5723531.1"/>
    <property type="molecule type" value="Genomic_DNA"/>
</dbReference>
<dbReference type="RefSeq" id="WP_252739905.1">
    <property type="nucleotide sequence ID" value="NZ_JAMXIB010000001.1"/>
</dbReference>
<dbReference type="SUPFAM" id="SSF56003">
    <property type="entry name" value="Molybdenum cofactor-binding domain"/>
    <property type="match status" value="2"/>
</dbReference>
<evidence type="ECO:0000313" key="3">
    <source>
        <dbReference type="Proteomes" id="UP001206312"/>
    </source>
</evidence>
<organism evidence="2 3">
    <name type="scientific">Robiginitalea marina</name>
    <dbReference type="NCBI Taxonomy" id="2954105"/>
    <lineage>
        <taxon>Bacteria</taxon>
        <taxon>Pseudomonadati</taxon>
        <taxon>Bacteroidota</taxon>
        <taxon>Flavobacteriia</taxon>
        <taxon>Flavobacteriales</taxon>
        <taxon>Flavobacteriaceae</taxon>
        <taxon>Robiginitalea</taxon>
    </lineage>
</organism>
<dbReference type="InterPro" id="IPR012368">
    <property type="entry name" value="OxRdtase_Mopterin-bd_su_IorB"/>
</dbReference>
<dbReference type="InterPro" id="IPR000674">
    <property type="entry name" value="Ald_Oxase/Xan_DH_a/b"/>
</dbReference>
<proteinExistence type="predicted"/>
<dbReference type="InterPro" id="IPR037165">
    <property type="entry name" value="AldOxase/xan_DH_Mopterin-bd_sf"/>
</dbReference>
<dbReference type="SMART" id="SM01008">
    <property type="entry name" value="Ald_Xan_dh_C"/>
    <property type="match status" value="1"/>
</dbReference>
<dbReference type="Proteomes" id="UP001206312">
    <property type="component" value="Unassembled WGS sequence"/>
</dbReference>
<name>A0ABT1AU85_9FLAO</name>
<dbReference type="Pfam" id="PF20256">
    <property type="entry name" value="MoCoBD_2"/>
    <property type="match status" value="2"/>
</dbReference>